<proteinExistence type="predicted"/>
<evidence type="ECO:0000313" key="2">
    <source>
        <dbReference type="EMBL" id="SFD65131.1"/>
    </source>
</evidence>
<dbReference type="Gene3D" id="2.160.20.10">
    <property type="entry name" value="Single-stranded right-handed beta-helix, Pectin lyase-like"/>
    <property type="match status" value="1"/>
</dbReference>
<gene>
    <name evidence="2" type="ORF">SAMN04515678_102122</name>
</gene>
<dbReference type="Proteomes" id="UP000325289">
    <property type="component" value="Unassembled WGS sequence"/>
</dbReference>
<reference evidence="2 3" key="1">
    <citation type="submission" date="2016-10" db="EMBL/GenBank/DDBJ databases">
        <authorList>
            <person name="Varghese N."/>
            <person name="Submissions S."/>
        </authorList>
    </citation>
    <scope>NUCLEOTIDE SEQUENCE [LARGE SCALE GENOMIC DNA]</scope>
    <source>
        <strain evidence="3">YIM D21,KCTC 23444,ACCC 10710</strain>
    </source>
</reference>
<dbReference type="RefSeq" id="WP_149754537.1">
    <property type="nucleotide sequence ID" value="NZ_FOMS01000002.1"/>
</dbReference>
<feature type="domain" description="Rhamnogalacturonase A/B/Epimerase-like pectate lyase" evidence="1">
    <location>
        <begin position="188"/>
        <end position="243"/>
    </location>
</feature>
<keyword evidence="2" id="KW-0456">Lyase</keyword>
<protein>
    <submittedName>
        <fullName evidence="2">Pectate lyase superfamily protein</fullName>
    </submittedName>
</protein>
<sequence>MNKAITDGIVFQPTAFAAGLGVWSSGNGTPGSDTYQNIGTAAFVPSDADFGGALELQKTDGTQRIRYMGETRILPGCYLRVTARVKAISGNLPAVRIAGWAARSNGSHLDGVTEIGPSTALTTYGEVVEVSAIVGTGNRQGVDMVWGTQADYGHFGIDLTGPTGGVVRVDDIEIEDVTSVFGRDLLPWVDVRDYGARGDGTGDDAAAFELADADANGRAVLVSAGSYRIASSITLDAPMIFEGTLSATTGAIVSFTKSFDLPTYIEAFGDEGTALRKAIQALLNNADHDSLDLGGRRVTLDEPLDVAAAVPNRDSYAQRRILRNGQIRANPDGNWTAIQVTSQARYSASAPDKLTDVTNVANVRVGSRVEGAGVGREIYVKSKNTSAQEITLSEPLSDAEGTQTYTFTRYKYLLDFSGFDRLDVFEIDGIEFQCNEVANGILLAPVGTVMRIRDCTINRPHRRAITSHGDGCQGMMIERCNFISHEGDVAAQNRQSIAINVNNNDVKIRDNRASQFRHFLVTSGAQGLISGNHFFQGDASSNGVRTAGIVVAIRACNTTIVGNYVDNCFIEWTNEREPEPDYTGGFGFAGLSIEGNVFLCSNVSAAFSFIVVKPYGTNHRLNGINIAGNTFRGSGVTINRAERVDSSFAPLNLDASRQVTVTNNTYHNVEFATANPLRVSHAQNSVADTWVVGTGNKLPFGGLARSVESLVFSSRLRNSANVSEWYMPYTAAKQGGAQNQVHVIFPEQVRGDLDMVVRMD</sequence>
<dbReference type="OrthoDB" id="7749009at2"/>
<dbReference type="InterPro" id="IPR012334">
    <property type="entry name" value="Pectin_lyas_fold"/>
</dbReference>
<dbReference type="AlphaFoldDB" id="A0A1I1U2N6"/>
<dbReference type="GO" id="GO:0016829">
    <property type="term" value="F:lyase activity"/>
    <property type="evidence" value="ECO:0007669"/>
    <property type="project" value="UniProtKB-KW"/>
</dbReference>
<dbReference type="InterPro" id="IPR024535">
    <property type="entry name" value="RHGA/B-epi-like_pectate_lyase"/>
</dbReference>
<dbReference type="EMBL" id="FOMS01000002">
    <property type="protein sequence ID" value="SFD65131.1"/>
    <property type="molecule type" value="Genomic_DNA"/>
</dbReference>
<dbReference type="InterPro" id="IPR011050">
    <property type="entry name" value="Pectin_lyase_fold/virulence"/>
</dbReference>
<evidence type="ECO:0000259" key="1">
    <source>
        <dbReference type="Pfam" id="PF12708"/>
    </source>
</evidence>
<name>A0A1I1U2N6_9RHOB</name>
<dbReference type="SUPFAM" id="SSF51126">
    <property type="entry name" value="Pectin lyase-like"/>
    <property type="match status" value="1"/>
</dbReference>
<organism evidence="2 3">
    <name type="scientific">Roseivivax sediminis</name>
    <dbReference type="NCBI Taxonomy" id="936889"/>
    <lineage>
        <taxon>Bacteria</taxon>
        <taxon>Pseudomonadati</taxon>
        <taxon>Pseudomonadota</taxon>
        <taxon>Alphaproteobacteria</taxon>
        <taxon>Rhodobacterales</taxon>
        <taxon>Roseobacteraceae</taxon>
        <taxon>Roseivivax</taxon>
    </lineage>
</organism>
<accession>A0A1I1U2N6</accession>
<keyword evidence="3" id="KW-1185">Reference proteome</keyword>
<evidence type="ECO:0000313" key="3">
    <source>
        <dbReference type="Proteomes" id="UP000325289"/>
    </source>
</evidence>
<dbReference type="Pfam" id="PF12708">
    <property type="entry name" value="Pect-lyase_RHGA_epim"/>
    <property type="match status" value="1"/>
</dbReference>